<keyword evidence="4 9" id="KW-0694">RNA-binding</keyword>
<gene>
    <name evidence="9" type="primary">ffh</name>
    <name evidence="11" type="ORF">LIP_1628</name>
</gene>
<dbReference type="Gene3D" id="1.10.260.30">
    <property type="entry name" value="Signal recognition particle, SRP54 subunit, M-domain"/>
    <property type="match status" value="1"/>
</dbReference>
<dbReference type="GO" id="GO:0008312">
    <property type="term" value="F:7S RNA binding"/>
    <property type="evidence" value="ECO:0007669"/>
    <property type="project" value="InterPro"/>
</dbReference>
<dbReference type="InterPro" id="IPR004780">
    <property type="entry name" value="SRP"/>
</dbReference>
<dbReference type="InterPro" id="IPR042101">
    <property type="entry name" value="SRP54_N_sf"/>
</dbReference>
<dbReference type="Gene3D" id="1.20.120.140">
    <property type="entry name" value="Signal recognition particle SRP54, nucleotide-binding domain"/>
    <property type="match status" value="1"/>
</dbReference>
<comment type="subcellular location">
    <subcellularLocation>
        <location evidence="9">Cytoplasm</location>
    </subcellularLocation>
    <text evidence="9">The SRP-RNC complex is targeted to the cytoplasmic membrane.</text>
</comment>
<evidence type="ECO:0000256" key="7">
    <source>
        <dbReference type="ARBA" id="ARBA00023274"/>
    </source>
</evidence>
<evidence type="ECO:0000256" key="4">
    <source>
        <dbReference type="ARBA" id="ARBA00022884"/>
    </source>
</evidence>
<evidence type="ECO:0000259" key="10">
    <source>
        <dbReference type="PROSITE" id="PS00300"/>
    </source>
</evidence>
<dbReference type="SUPFAM" id="SSF52540">
    <property type="entry name" value="P-loop containing nucleoside triphosphate hydrolases"/>
    <property type="match status" value="1"/>
</dbReference>
<organism evidence="11 12">
    <name type="scientific">Limnochorda pilosa</name>
    <dbReference type="NCBI Taxonomy" id="1555112"/>
    <lineage>
        <taxon>Bacteria</taxon>
        <taxon>Bacillati</taxon>
        <taxon>Bacillota</taxon>
        <taxon>Limnochordia</taxon>
        <taxon>Limnochordales</taxon>
        <taxon>Limnochordaceae</taxon>
        <taxon>Limnochorda</taxon>
    </lineage>
</organism>
<dbReference type="InterPro" id="IPR022941">
    <property type="entry name" value="SRP54"/>
</dbReference>
<dbReference type="InterPro" id="IPR036891">
    <property type="entry name" value="Signal_recog_part_SRP54_M_sf"/>
</dbReference>
<keyword evidence="5 9" id="KW-0342">GTP-binding</keyword>
<dbReference type="PANTHER" id="PTHR11564:SF5">
    <property type="entry name" value="SIGNAL RECOGNITION PARTICLE SUBUNIT SRP54"/>
    <property type="match status" value="1"/>
</dbReference>
<dbReference type="PANTHER" id="PTHR11564">
    <property type="entry name" value="SIGNAL RECOGNITION PARTICLE 54K PROTEIN SRP54"/>
    <property type="match status" value="1"/>
</dbReference>
<dbReference type="HAMAP" id="MF_00306">
    <property type="entry name" value="SRP54"/>
    <property type="match status" value="1"/>
</dbReference>
<evidence type="ECO:0000256" key="9">
    <source>
        <dbReference type="HAMAP-Rule" id="MF_00306"/>
    </source>
</evidence>
<feature type="domain" description="SRP54-type proteins GTP-binding" evidence="10">
    <location>
        <begin position="271"/>
        <end position="284"/>
    </location>
</feature>
<keyword evidence="6 9" id="KW-0733">Signal recognition particle</keyword>
<dbReference type="RefSeq" id="WP_068136384.1">
    <property type="nucleotide sequence ID" value="NZ_AP014924.1"/>
</dbReference>
<evidence type="ECO:0000256" key="3">
    <source>
        <dbReference type="ARBA" id="ARBA00022801"/>
    </source>
</evidence>
<dbReference type="OrthoDB" id="9804720at2"/>
<comment type="function">
    <text evidence="9">Involved in targeting and insertion of nascent membrane proteins into the cytoplasmic membrane. Binds to the hydrophobic signal sequence of the ribosome-nascent chain (RNC) as it emerges from the ribosomes. The SRP-RNC complex is then targeted to the cytoplasmic membrane where it interacts with the SRP receptor FtsY.</text>
</comment>
<dbReference type="SMART" id="SM00382">
    <property type="entry name" value="AAA"/>
    <property type="match status" value="1"/>
</dbReference>
<dbReference type="NCBIfam" id="TIGR00959">
    <property type="entry name" value="ffh"/>
    <property type="match status" value="1"/>
</dbReference>
<feature type="binding site" evidence="9">
    <location>
        <begin position="250"/>
        <end position="253"/>
    </location>
    <ligand>
        <name>GTP</name>
        <dbReference type="ChEBI" id="CHEBI:37565"/>
    </ligand>
</feature>
<protein>
    <recommendedName>
        <fullName evidence="9">Signal recognition particle protein</fullName>
        <ecNumber evidence="9">3.6.5.4</ecNumber>
    </recommendedName>
    <alternativeName>
        <fullName evidence="9">Fifty-four homolog</fullName>
    </alternativeName>
</protein>
<comment type="similarity">
    <text evidence="1 9">Belongs to the GTP-binding SRP family. SRP54 subfamily.</text>
</comment>
<feature type="binding site" evidence="9">
    <location>
        <begin position="108"/>
        <end position="115"/>
    </location>
    <ligand>
        <name>GTP</name>
        <dbReference type="ChEBI" id="CHEBI:37565"/>
    </ligand>
</feature>
<evidence type="ECO:0000256" key="6">
    <source>
        <dbReference type="ARBA" id="ARBA00023135"/>
    </source>
</evidence>
<comment type="domain">
    <text evidence="9">Composed of three domains: the N-terminal N domain, which is responsible for interactions with the ribosome, the central G domain, which binds GTP, and the C-terminal M domain, which binds the RNA and the signal sequence of the RNC.</text>
</comment>
<comment type="subunit">
    <text evidence="9">Part of the signal recognition particle protein translocation system, which is composed of SRP and FtsY.</text>
</comment>
<dbReference type="GO" id="GO:0003924">
    <property type="term" value="F:GTPase activity"/>
    <property type="evidence" value="ECO:0007669"/>
    <property type="project" value="UniProtKB-UniRule"/>
</dbReference>
<evidence type="ECO:0000256" key="2">
    <source>
        <dbReference type="ARBA" id="ARBA00022741"/>
    </source>
</evidence>
<dbReference type="Pfam" id="PF02881">
    <property type="entry name" value="SRP54_N"/>
    <property type="match status" value="1"/>
</dbReference>
<evidence type="ECO:0000313" key="12">
    <source>
        <dbReference type="Proteomes" id="UP000065807"/>
    </source>
</evidence>
<dbReference type="EMBL" id="AP014924">
    <property type="protein sequence ID" value="BAS27474.1"/>
    <property type="molecule type" value="Genomic_DNA"/>
</dbReference>
<dbReference type="InterPro" id="IPR000897">
    <property type="entry name" value="SRP54_GTPase_dom"/>
</dbReference>
<proteinExistence type="inferred from homology"/>
<dbReference type="SUPFAM" id="SSF47446">
    <property type="entry name" value="Signal peptide-binding domain"/>
    <property type="match status" value="1"/>
</dbReference>
<keyword evidence="12" id="KW-1185">Reference proteome</keyword>
<dbReference type="InterPro" id="IPR027417">
    <property type="entry name" value="P-loop_NTPase"/>
</dbReference>
<sequence>MAFERLSERLQAVFRQLSGRGKLGERDVDEALREVRRALLEADVHFRVVKEVLERIRARAVGEEVLSSLTPAQQVIRIVRDELTELMGGANQGIAFAPQPPTVILLCGLQGSGKTTTAAKLAFRLKQQGRRPHLVAGDLYRPAAVEQLQVLARQVGVPCHTGGPQAAGDAVEAAAQGVAAATEQGADAVLVDTAGRLQVDAEMMEELRRTRDRVKPHEVLLVLDAMTGQEALNVARAFQEEMELTGLVLTKTDGDARGGAALSARAVTGRPIKFVGTGERVEQLEPFHPDRMASRILGMGDVLTLIERAESAMDQKEAQRLTERIREAHFTLEDFLEQLRQVRKMGPMDEILGMLPGLPGGAGSLKGLQVDERELGRVEAIIQSMTPQERRNPQIIDGSRRRRIARGSGTQVQDVNRLLKQFEQTRTLLRQVAGAPLGAGRKASGGKAARGLGRLFRGRR</sequence>
<accession>A0A0K2SKU2</accession>
<keyword evidence="9" id="KW-0963">Cytoplasm</keyword>
<dbReference type="InterPro" id="IPR013822">
    <property type="entry name" value="Signal_recog_particl_SRP54_hlx"/>
</dbReference>
<dbReference type="STRING" id="1555112.LIP_1628"/>
<dbReference type="InterPro" id="IPR004125">
    <property type="entry name" value="Signal_recog_particle_SRP54_M"/>
</dbReference>
<comment type="catalytic activity">
    <reaction evidence="8 9">
        <text>GTP + H2O = GDP + phosphate + H(+)</text>
        <dbReference type="Rhea" id="RHEA:19669"/>
        <dbReference type="ChEBI" id="CHEBI:15377"/>
        <dbReference type="ChEBI" id="CHEBI:15378"/>
        <dbReference type="ChEBI" id="CHEBI:37565"/>
        <dbReference type="ChEBI" id="CHEBI:43474"/>
        <dbReference type="ChEBI" id="CHEBI:58189"/>
        <dbReference type="EC" id="3.6.5.4"/>
    </reaction>
</comment>
<reference evidence="12" key="2">
    <citation type="journal article" date="2016" name="Int. J. Syst. Evol. Microbiol.">
        <title>Complete genome sequence and cell structure of Limnochorda pilosa, a Gram-negative spore-former within the phylum Firmicutes.</title>
        <authorList>
            <person name="Watanabe M."/>
            <person name="Kojima H."/>
            <person name="Fukui M."/>
        </authorList>
    </citation>
    <scope>NUCLEOTIDE SEQUENCE [LARGE SCALE GENOMIC DNA]</scope>
    <source>
        <strain evidence="12">HC45</strain>
    </source>
</reference>
<reference evidence="12" key="1">
    <citation type="submission" date="2015-07" db="EMBL/GenBank/DDBJ databases">
        <title>Complete genome sequence and phylogenetic analysis of Limnochorda pilosa.</title>
        <authorList>
            <person name="Watanabe M."/>
            <person name="Kojima H."/>
            <person name="Fukui M."/>
        </authorList>
    </citation>
    <scope>NUCLEOTIDE SEQUENCE [LARGE SCALE GENOMIC DNA]</scope>
    <source>
        <strain evidence="12">HC45</strain>
    </source>
</reference>
<keyword evidence="3 9" id="KW-0378">Hydrolase</keyword>
<dbReference type="EC" id="3.6.5.4" evidence="9"/>
<keyword evidence="7 9" id="KW-0687">Ribonucleoprotein</keyword>
<dbReference type="PROSITE" id="PS00300">
    <property type="entry name" value="SRP54"/>
    <property type="match status" value="1"/>
</dbReference>
<feature type="binding site" evidence="9">
    <location>
        <begin position="192"/>
        <end position="196"/>
    </location>
    <ligand>
        <name>GTP</name>
        <dbReference type="ChEBI" id="CHEBI:37565"/>
    </ligand>
</feature>
<dbReference type="GO" id="GO:0048500">
    <property type="term" value="C:signal recognition particle"/>
    <property type="evidence" value="ECO:0007669"/>
    <property type="project" value="UniProtKB-UniRule"/>
</dbReference>
<dbReference type="Gene3D" id="3.40.50.300">
    <property type="entry name" value="P-loop containing nucleotide triphosphate hydrolases"/>
    <property type="match status" value="1"/>
</dbReference>
<dbReference type="SMART" id="SM00963">
    <property type="entry name" value="SRP54_N"/>
    <property type="match status" value="1"/>
</dbReference>
<evidence type="ECO:0000256" key="8">
    <source>
        <dbReference type="ARBA" id="ARBA00048027"/>
    </source>
</evidence>
<dbReference type="PATRIC" id="fig|1555112.3.peg.1661"/>
<dbReference type="AlphaFoldDB" id="A0A0K2SKU2"/>
<dbReference type="GO" id="GO:0006614">
    <property type="term" value="P:SRP-dependent cotranslational protein targeting to membrane"/>
    <property type="evidence" value="ECO:0007669"/>
    <property type="project" value="InterPro"/>
</dbReference>
<dbReference type="Proteomes" id="UP000065807">
    <property type="component" value="Chromosome"/>
</dbReference>
<keyword evidence="2 9" id="KW-0547">Nucleotide-binding</keyword>
<dbReference type="CDD" id="cd18539">
    <property type="entry name" value="SRP_G"/>
    <property type="match status" value="1"/>
</dbReference>
<dbReference type="GO" id="GO:0005525">
    <property type="term" value="F:GTP binding"/>
    <property type="evidence" value="ECO:0007669"/>
    <property type="project" value="UniProtKB-UniRule"/>
</dbReference>
<evidence type="ECO:0000256" key="5">
    <source>
        <dbReference type="ARBA" id="ARBA00023134"/>
    </source>
</evidence>
<dbReference type="InterPro" id="IPR003593">
    <property type="entry name" value="AAA+_ATPase"/>
</dbReference>
<evidence type="ECO:0000256" key="1">
    <source>
        <dbReference type="ARBA" id="ARBA00005450"/>
    </source>
</evidence>
<dbReference type="Pfam" id="PF00448">
    <property type="entry name" value="SRP54"/>
    <property type="match status" value="1"/>
</dbReference>
<evidence type="ECO:0000313" key="11">
    <source>
        <dbReference type="EMBL" id="BAS27474.1"/>
    </source>
</evidence>
<dbReference type="Pfam" id="PF02978">
    <property type="entry name" value="SRP_SPB"/>
    <property type="match status" value="1"/>
</dbReference>
<name>A0A0K2SKU2_LIMPI</name>
<dbReference type="SMART" id="SM00962">
    <property type="entry name" value="SRP54"/>
    <property type="match status" value="1"/>
</dbReference>
<dbReference type="KEGG" id="lpil:LIP_1628"/>